<sequence length="148" mass="16889">MVRIETAVDKGRRALLHSRLREANTAASPALRALRDTPLDRENPLQLWALDDSGELIAGLDAHTWARWLHINLLWVHGSYRGAGLGSQLLAAAEEEARTGRDCRSSRVWTWDFQAPRFYQRCGYRVVCELPDYPEGVTEYTLVKQLRT</sequence>
<keyword evidence="1 4" id="KW-0808">Transferase</keyword>
<dbReference type="PANTHER" id="PTHR43420:SF12">
    <property type="entry name" value="N-ACETYLTRANSFERASE DOMAIN-CONTAINING PROTEIN"/>
    <property type="match status" value="1"/>
</dbReference>
<dbReference type="KEGG" id="sals:SLNWT_4454"/>
<accession>A0A0B5EZS2</accession>
<dbReference type="Proteomes" id="UP000031523">
    <property type="component" value="Chromosome"/>
</dbReference>
<dbReference type="EMBL" id="CP010519">
    <property type="protein sequence ID" value="AJE84830.1"/>
    <property type="molecule type" value="Genomic_DNA"/>
</dbReference>
<gene>
    <name evidence="4" type="ORF">SLNWT_4454</name>
</gene>
<keyword evidence="5" id="KW-1185">Reference proteome</keyword>
<dbReference type="Pfam" id="PF00583">
    <property type="entry name" value="Acetyltransf_1"/>
    <property type="match status" value="1"/>
</dbReference>
<dbReference type="CDD" id="cd04301">
    <property type="entry name" value="NAT_SF"/>
    <property type="match status" value="1"/>
</dbReference>
<proteinExistence type="predicted"/>
<dbReference type="GO" id="GO:0016747">
    <property type="term" value="F:acyltransferase activity, transferring groups other than amino-acyl groups"/>
    <property type="evidence" value="ECO:0007669"/>
    <property type="project" value="InterPro"/>
</dbReference>
<dbReference type="PROSITE" id="PS51186">
    <property type="entry name" value="GNAT"/>
    <property type="match status" value="1"/>
</dbReference>
<dbReference type="AlphaFoldDB" id="A0A0B5EZS2"/>
<evidence type="ECO:0000313" key="4">
    <source>
        <dbReference type="EMBL" id="AJE84830.1"/>
    </source>
</evidence>
<protein>
    <submittedName>
        <fullName evidence="4">Acetyltransferase</fullName>
    </submittedName>
</protein>
<dbReference type="PANTHER" id="PTHR43420">
    <property type="entry name" value="ACETYLTRANSFERASE"/>
    <property type="match status" value="1"/>
</dbReference>
<evidence type="ECO:0000259" key="3">
    <source>
        <dbReference type="PROSITE" id="PS51186"/>
    </source>
</evidence>
<dbReference type="Gene3D" id="3.40.630.30">
    <property type="match status" value="1"/>
</dbReference>
<keyword evidence="2" id="KW-0012">Acyltransferase</keyword>
<organism evidence="4 5">
    <name type="scientific">Streptomyces albus (strain ATCC 21838 / DSM 41398 / FERM P-419 / JCM 4703 / NBRC 107858)</name>
    <dbReference type="NCBI Taxonomy" id="1081613"/>
    <lineage>
        <taxon>Bacteria</taxon>
        <taxon>Bacillati</taxon>
        <taxon>Actinomycetota</taxon>
        <taxon>Actinomycetes</taxon>
        <taxon>Kitasatosporales</taxon>
        <taxon>Streptomycetaceae</taxon>
        <taxon>Streptomyces</taxon>
    </lineage>
</organism>
<dbReference type="InterPro" id="IPR050680">
    <property type="entry name" value="YpeA/RimI_acetyltransf"/>
</dbReference>
<dbReference type="InterPro" id="IPR000182">
    <property type="entry name" value="GNAT_dom"/>
</dbReference>
<evidence type="ECO:0000313" key="5">
    <source>
        <dbReference type="Proteomes" id="UP000031523"/>
    </source>
</evidence>
<reference evidence="4 5" key="1">
    <citation type="submission" date="2015-01" db="EMBL/GenBank/DDBJ databases">
        <title>Enhanced salinomycin production by adjusting the supply of polyketide extender units in Streptomyce albus DSM 41398.</title>
        <authorList>
            <person name="Lu C."/>
        </authorList>
    </citation>
    <scope>NUCLEOTIDE SEQUENCE [LARGE SCALE GENOMIC DNA]</scope>
    <source>
        <strain evidence="5">ATCC 21838 / DSM 41398 / FERM P-419 / JCM 4703 / NBRC 107858</strain>
    </source>
</reference>
<evidence type="ECO:0000256" key="2">
    <source>
        <dbReference type="ARBA" id="ARBA00023315"/>
    </source>
</evidence>
<dbReference type="SUPFAM" id="SSF55729">
    <property type="entry name" value="Acyl-CoA N-acyltransferases (Nat)"/>
    <property type="match status" value="1"/>
</dbReference>
<name>A0A0B5EZS2_STRA4</name>
<feature type="domain" description="N-acetyltransferase" evidence="3">
    <location>
        <begin position="2"/>
        <end position="147"/>
    </location>
</feature>
<evidence type="ECO:0000256" key="1">
    <source>
        <dbReference type="ARBA" id="ARBA00022679"/>
    </source>
</evidence>
<dbReference type="InterPro" id="IPR016181">
    <property type="entry name" value="Acyl_CoA_acyltransferase"/>
</dbReference>